<evidence type="ECO:0000313" key="9">
    <source>
        <dbReference type="Proteomes" id="UP000262582"/>
    </source>
</evidence>
<dbReference type="KEGG" id="aell:AELL_1302"/>
<keyword evidence="4" id="KW-0997">Cell inner membrane</keyword>
<comment type="subcellular location">
    <subcellularLocation>
        <location evidence="1">Endomembrane system</location>
    </subcellularLocation>
</comment>
<keyword evidence="2" id="KW-0813">Transport</keyword>
<evidence type="ECO:0000256" key="2">
    <source>
        <dbReference type="ARBA" id="ARBA00022448"/>
    </source>
</evidence>
<evidence type="ECO:0000256" key="4">
    <source>
        <dbReference type="ARBA" id="ARBA00022519"/>
    </source>
</evidence>
<dbReference type="InterPro" id="IPR044527">
    <property type="entry name" value="NrtA/CpmA_ABC-bd_dom"/>
</dbReference>
<evidence type="ECO:0000256" key="3">
    <source>
        <dbReference type="ARBA" id="ARBA00022475"/>
    </source>
</evidence>
<reference evidence="7 9" key="2">
    <citation type="submission" date="2018-08" db="EMBL/GenBank/DDBJ databases">
        <title>Complete genome of the Arcobacter ellisii type strain LMG 26155.</title>
        <authorList>
            <person name="Miller W.G."/>
            <person name="Yee E."/>
            <person name="Bono J.L."/>
        </authorList>
    </citation>
    <scope>NUCLEOTIDE SEQUENCE [LARGE SCALE GENOMIC DNA]</scope>
    <source>
        <strain evidence="7 9">LMG 26155</strain>
    </source>
</reference>
<dbReference type="EMBL" id="CP032097">
    <property type="protein sequence ID" value="AXX94965.1"/>
    <property type="molecule type" value="Genomic_DNA"/>
</dbReference>
<sequence>MLGKFLTLGLGLSVVASSLLAAPEKTKLKIGFIALTDCAPIVIAKEKGFFKEEGLDVDVAKEGGGWPGIQQKVISGEYDFSHALAGMPIAATLGINGEANLQALLSLDYNGNAITFGNKIIGEMEKYGLKKEERPVTAESLKKYIDEKHKIEGNKYQPLNFGMVHPVSTHNYELRYWMAASGIKPDEDTTIKPFPPPTMPQNLIAGNIDGYCVGEPWNTRIVEKNAGSALVTNYDIWNNNPEKVLQARADFIDKNPETTKAVMRAILKAQMWLDESWENREEAIKFLAQDNYVKAPVDVLRKSMSGTFLYNPGTDSKNPMFNTFANYYAAYPFYSHGMWFITQMYRWGQLEKPVDMKATIEKVYRPDLFETVAKEVGYELPPSAWKKDGVDEYNKFLDGKVWDPNKAVDYIYSFEVTAPKVSKEELMKVNNWKVETKQPSYVCPYGPAGCADEKFVTKK</sequence>
<organism evidence="8 10">
    <name type="scientific">Arcobacter ellisii</name>
    <dbReference type="NCBI Taxonomy" id="913109"/>
    <lineage>
        <taxon>Bacteria</taxon>
        <taxon>Pseudomonadati</taxon>
        <taxon>Campylobacterota</taxon>
        <taxon>Epsilonproteobacteria</taxon>
        <taxon>Campylobacterales</taxon>
        <taxon>Arcobacteraceae</taxon>
        <taxon>Arcobacter</taxon>
    </lineage>
</organism>
<evidence type="ECO:0000313" key="8">
    <source>
        <dbReference type="EMBL" id="RXI30289.1"/>
    </source>
</evidence>
<evidence type="ECO:0000256" key="5">
    <source>
        <dbReference type="ARBA" id="ARBA00023136"/>
    </source>
</evidence>
<evidence type="ECO:0000313" key="7">
    <source>
        <dbReference type="EMBL" id="AXX94965.1"/>
    </source>
</evidence>
<dbReference type="RefSeq" id="WP_118917161.1">
    <property type="nucleotide sequence ID" value="NZ_CP032097.1"/>
</dbReference>
<gene>
    <name evidence="7" type="ORF">AELL_1302</name>
    <name evidence="8" type="ORF">CP962_08045</name>
</gene>
<dbReference type="Pfam" id="PF13379">
    <property type="entry name" value="NMT1_2"/>
    <property type="match status" value="1"/>
</dbReference>
<protein>
    <submittedName>
        <fullName evidence="7 8">Nitrate ABC transporter</fullName>
    </submittedName>
</protein>
<reference evidence="8 10" key="1">
    <citation type="submission" date="2017-09" db="EMBL/GenBank/DDBJ databases">
        <title>Genomics of the genus Arcobacter.</title>
        <authorList>
            <person name="Perez-Cataluna A."/>
            <person name="Figueras M.J."/>
            <person name="Salas-Masso N."/>
        </authorList>
    </citation>
    <scope>NUCLEOTIDE SEQUENCE [LARGE SCALE GENOMIC DNA]</scope>
    <source>
        <strain evidence="8 10">CECT 7837</strain>
    </source>
</reference>
<dbReference type="Proteomes" id="UP000262582">
    <property type="component" value="Chromosome"/>
</dbReference>
<dbReference type="Gene3D" id="3.40.190.10">
    <property type="entry name" value="Periplasmic binding protein-like II"/>
    <property type="match status" value="2"/>
</dbReference>
<dbReference type="GO" id="GO:0012505">
    <property type="term" value="C:endomembrane system"/>
    <property type="evidence" value="ECO:0007669"/>
    <property type="project" value="UniProtKB-SubCell"/>
</dbReference>
<dbReference type="PANTHER" id="PTHR30024:SF43">
    <property type="entry name" value="BLL4572 PROTEIN"/>
    <property type="match status" value="1"/>
</dbReference>
<keyword evidence="9" id="KW-1185">Reference proteome</keyword>
<feature type="chain" id="PRO_5044584762" evidence="6">
    <location>
        <begin position="22"/>
        <end position="459"/>
    </location>
</feature>
<proteinExistence type="predicted"/>
<dbReference type="AlphaFoldDB" id="A0A347U7Y7"/>
<accession>A0A347U7Y7</accession>
<keyword evidence="6" id="KW-0732">Signal</keyword>
<evidence type="ECO:0000313" key="10">
    <source>
        <dbReference type="Proteomes" id="UP000290588"/>
    </source>
</evidence>
<evidence type="ECO:0000256" key="1">
    <source>
        <dbReference type="ARBA" id="ARBA00004308"/>
    </source>
</evidence>
<keyword evidence="3" id="KW-1003">Cell membrane</keyword>
<dbReference type="Proteomes" id="UP000290588">
    <property type="component" value="Unassembled WGS sequence"/>
</dbReference>
<feature type="signal peptide" evidence="6">
    <location>
        <begin position="1"/>
        <end position="21"/>
    </location>
</feature>
<keyword evidence="5" id="KW-0472">Membrane</keyword>
<evidence type="ECO:0000256" key="6">
    <source>
        <dbReference type="SAM" id="SignalP"/>
    </source>
</evidence>
<dbReference type="CDD" id="cd13553">
    <property type="entry name" value="PBP2_NrtA_CpmA_like"/>
    <property type="match status" value="1"/>
</dbReference>
<dbReference type="EMBL" id="NXIG01000007">
    <property type="protein sequence ID" value="RXI30289.1"/>
    <property type="molecule type" value="Genomic_DNA"/>
</dbReference>
<dbReference type="SUPFAM" id="SSF53850">
    <property type="entry name" value="Periplasmic binding protein-like II"/>
    <property type="match status" value="1"/>
</dbReference>
<dbReference type="PANTHER" id="PTHR30024">
    <property type="entry name" value="ALIPHATIC SULFONATES-BINDING PROTEIN-RELATED"/>
    <property type="match status" value="1"/>
</dbReference>
<name>A0A347U7Y7_9BACT</name>
<dbReference type="OrthoDB" id="5516036at2"/>